<dbReference type="GO" id="GO:0006508">
    <property type="term" value="P:proteolysis"/>
    <property type="evidence" value="ECO:0007669"/>
    <property type="project" value="UniProtKB-KW"/>
</dbReference>
<keyword evidence="5" id="KW-0482">Metalloprotease</keyword>
<comment type="caution">
    <text evidence="8">The sequence shown here is derived from an EMBL/GenBank/DDBJ whole genome shotgun (WGS) entry which is preliminary data.</text>
</comment>
<dbReference type="Gene3D" id="3.30.830.10">
    <property type="entry name" value="Metalloenzyme, LuxS/M16 peptidase-like"/>
    <property type="match status" value="2"/>
</dbReference>
<gene>
    <name evidence="8" type="ORF">H8689_06185</name>
</gene>
<feature type="domain" description="Peptidase M16 C-terminal" evidence="7">
    <location>
        <begin position="182"/>
        <end position="360"/>
    </location>
</feature>
<feature type="domain" description="Peptidase M16 N-terminal" evidence="6">
    <location>
        <begin position="63"/>
        <end position="175"/>
    </location>
</feature>
<comment type="similarity">
    <text evidence="1">Belongs to the peptidase M16 family.</text>
</comment>
<dbReference type="GO" id="GO:0008237">
    <property type="term" value="F:metallopeptidase activity"/>
    <property type="evidence" value="ECO:0007669"/>
    <property type="project" value="UniProtKB-KW"/>
</dbReference>
<dbReference type="NCBIfam" id="NF047421">
    <property type="entry name" value="YfmH_fam"/>
    <property type="match status" value="1"/>
</dbReference>
<evidence type="ECO:0000256" key="4">
    <source>
        <dbReference type="ARBA" id="ARBA00022833"/>
    </source>
</evidence>
<accession>A0A926EZU1</accession>
<keyword evidence="3" id="KW-0378">Hydrolase</keyword>
<dbReference type="GO" id="GO:0046872">
    <property type="term" value="F:metal ion binding"/>
    <property type="evidence" value="ECO:0007669"/>
    <property type="project" value="InterPro"/>
</dbReference>
<evidence type="ECO:0000256" key="1">
    <source>
        <dbReference type="ARBA" id="ARBA00007261"/>
    </source>
</evidence>
<evidence type="ECO:0000313" key="8">
    <source>
        <dbReference type="EMBL" id="MBC8590721.1"/>
    </source>
</evidence>
<evidence type="ECO:0000256" key="2">
    <source>
        <dbReference type="ARBA" id="ARBA00022670"/>
    </source>
</evidence>
<sequence length="428" mass="49642">MKEFNNHQIKEKILFSKTKNGLNIYFMPKKGYTKKYAIFSTNYGSIDNKFIPIGEKDILKVPEGIAHFLEHKLFEEPKVNIFDKFSKMGADVNAFTNFTQTSYLFTSTDYFYENLELLVNFVQNPYLTDENVEKEKGIIAQEIKMYEDSPGWRVYFNLLEAMYVDHPVKIDIAGTVESINTINKELLYKSYNTFYNPSNMVLFIVGDLSFDRIMEVINKAEKEYGNLNKSIERIFDIEPNGINKKIIEERMFTASPIFHIGFKDTDLGYNGEKKVKKDIVTNIILDILIGASSSFYNELYDEGLIDTSFGGYYTGKKLYGHSIIGGQSNNPEEVYERLMELISKPVNEILKEKDFNRIKSKDLGSFLLGLNSIEFIANNFTDLYFDDFLIIDYLDLLSKVQYEDIVNRFNEHFTQENVALSIIRPLEV</sequence>
<dbReference type="Pfam" id="PF00675">
    <property type="entry name" value="Peptidase_M16"/>
    <property type="match status" value="1"/>
</dbReference>
<organism evidence="8 9">
    <name type="scientific">Wansuia hejianensis</name>
    <dbReference type="NCBI Taxonomy" id="2763667"/>
    <lineage>
        <taxon>Bacteria</taxon>
        <taxon>Bacillati</taxon>
        <taxon>Bacillota</taxon>
        <taxon>Clostridia</taxon>
        <taxon>Lachnospirales</taxon>
        <taxon>Lachnospiraceae</taxon>
        <taxon>Wansuia</taxon>
    </lineage>
</organism>
<reference evidence="8 9" key="1">
    <citation type="submission" date="2020-08" db="EMBL/GenBank/DDBJ databases">
        <title>Genome public.</title>
        <authorList>
            <person name="Liu C."/>
            <person name="Sun Q."/>
        </authorList>
    </citation>
    <scope>NUCLEOTIDE SEQUENCE [LARGE SCALE GENOMIC DNA]</scope>
    <source>
        <strain evidence="8 9">NSJ-26</strain>
    </source>
</reference>
<dbReference type="InterPro" id="IPR011249">
    <property type="entry name" value="Metalloenz_LuxS/M16"/>
</dbReference>
<evidence type="ECO:0000313" key="9">
    <source>
        <dbReference type="Proteomes" id="UP000601522"/>
    </source>
</evidence>
<dbReference type="SUPFAM" id="SSF63411">
    <property type="entry name" value="LuxS/MPP-like metallohydrolase"/>
    <property type="match status" value="2"/>
</dbReference>
<name>A0A926EZU1_9FIRM</name>
<evidence type="ECO:0000259" key="7">
    <source>
        <dbReference type="Pfam" id="PF05193"/>
    </source>
</evidence>
<dbReference type="Pfam" id="PF05193">
    <property type="entry name" value="Peptidase_M16_C"/>
    <property type="match status" value="1"/>
</dbReference>
<dbReference type="PANTHER" id="PTHR43690">
    <property type="entry name" value="NARDILYSIN"/>
    <property type="match status" value="1"/>
</dbReference>
<evidence type="ECO:0000256" key="5">
    <source>
        <dbReference type="ARBA" id="ARBA00023049"/>
    </source>
</evidence>
<keyword evidence="2" id="KW-0645">Protease</keyword>
<dbReference type="InterPro" id="IPR050626">
    <property type="entry name" value="Peptidase_M16"/>
</dbReference>
<evidence type="ECO:0000259" key="6">
    <source>
        <dbReference type="Pfam" id="PF00675"/>
    </source>
</evidence>
<protein>
    <submittedName>
        <fullName evidence="8">Insulinase family protein</fullName>
    </submittedName>
</protein>
<keyword evidence="9" id="KW-1185">Reference proteome</keyword>
<dbReference type="Proteomes" id="UP000601522">
    <property type="component" value="Unassembled WGS sequence"/>
</dbReference>
<dbReference type="PANTHER" id="PTHR43690:SF17">
    <property type="entry name" value="PROTEIN YHJJ"/>
    <property type="match status" value="1"/>
</dbReference>
<dbReference type="InterPro" id="IPR007863">
    <property type="entry name" value="Peptidase_M16_C"/>
</dbReference>
<keyword evidence="4" id="KW-0862">Zinc</keyword>
<evidence type="ECO:0000256" key="3">
    <source>
        <dbReference type="ARBA" id="ARBA00022801"/>
    </source>
</evidence>
<dbReference type="AlphaFoldDB" id="A0A926EZU1"/>
<dbReference type="InterPro" id="IPR011765">
    <property type="entry name" value="Pept_M16_N"/>
</dbReference>
<dbReference type="EMBL" id="JACRTK010000002">
    <property type="protein sequence ID" value="MBC8590721.1"/>
    <property type="molecule type" value="Genomic_DNA"/>
</dbReference>
<proteinExistence type="inferred from homology"/>